<organism evidence="2 3">
    <name type="scientific">Sphaerochaeta pleomorpha (strain ATCC BAA-1885 / DSM 22778 / Grapes)</name>
    <dbReference type="NCBI Taxonomy" id="158190"/>
    <lineage>
        <taxon>Bacteria</taxon>
        <taxon>Pseudomonadati</taxon>
        <taxon>Spirochaetota</taxon>
        <taxon>Spirochaetia</taxon>
        <taxon>Spirochaetales</taxon>
        <taxon>Sphaerochaetaceae</taxon>
        <taxon>Sphaerochaeta</taxon>
    </lineage>
</organism>
<proteinExistence type="predicted"/>
<dbReference type="Pfam" id="PF12679">
    <property type="entry name" value="ABC2_membrane_2"/>
    <property type="match status" value="1"/>
</dbReference>
<keyword evidence="3" id="KW-1185">Reference proteome</keyword>
<feature type="transmembrane region" description="Helical" evidence="1">
    <location>
        <begin position="193"/>
        <end position="210"/>
    </location>
</feature>
<dbReference type="OrthoDB" id="9795677at2"/>
<feature type="transmembrane region" description="Helical" evidence="1">
    <location>
        <begin position="117"/>
        <end position="150"/>
    </location>
</feature>
<gene>
    <name evidence="2" type="ordered locus">SpiGrapes_1268</name>
</gene>
<sequence>MKQREGSALTGLSVVFYKELQDFTGSVRMVVLTILILLTAGASMYVATETLRSLVGEDSFLLLGLFTIAKDPIPSFLSFMSFLVPLTGIALGFDTINGEFQNRTLGRVLSQPIYRDVLLFGKALGALVAMAIILLALWLLVIGSAMLFLGVPPSGEQIARALVFYLITVLYGTLWFVISMFCSIICRQNATSALVAIAIWLFSLVFWPMLSQLLSQAIGGNGSLLAAKLNIVLSRLSPYTLYCESSIAILNPTTRSLGVVLFSQIQGAMLGSPLPFGQSLLLIWPQMTSFFASILLFFTGGYVLFQRREIRM</sequence>
<feature type="transmembrane region" description="Helical" evidence="1">
    <location>
        <begin position="283"/>
        <end position="305"/>
    </location>
</feature>
<dbReference type="GO" id="GO:0140359">
    <property type="term" value="F:ABC-type transporter activity"/>
    <property type="evidence" value="ECO:0007669"/>
    <property type="project" value="InterPro"/>
</dbReference>
<dbReference type="PANTHER" id="PTHR43471:SF14">
    <property type="entry name" value="ABC-2 TYPE TRANSPORT SYSTEM PERMEASE PROTEIN"/>
    <property type="match status" value="1"/>
</dbReference>
<dbReference type="HOGENOM" id="CLU_068384_0_0_12"/>
<keyword evidence="1" id="KW-1133">Transmembrane helix</keyword>
<dbReference type="Proteomes" id="UP000005632">
    <property type="component" value="Chromosome"/>
</dbReference>
<feature type="transmembrane region" description="Helical" evidence="1">
    <location>
        <begin position="27"/>
        <end position="47"/>
    </location>
</feature>
<dbReference type="RefSeq" id="WP_014269930.1">
    <property type="nucleotide sequence ID" value="NC_016633.1"/>
</dbReference>
<dbReference type="eggNOG" id="COG1277">
    <property type="taxonomic scope" value="Bacteria"/>
</dbReference>
<reference evidence="2 3" key="1">
    <citation type="submission" date="2011-11" db="EMBL/GenBank/DDBJ databases">
        <title>Complete sequence of Spirochaeta sp. grapes.</title>
        <authorList>
            <consortium name="US DOE Joint Genome Institute"/>
            <person name="Lucas S."/>
            <person name="Han J."/>
            <person name="Lapidus A."/>
            <person name="Cheng J.-F."/>
            <person name="Goodwin L."/>
            <person name="Pitluck S."/>
            <person name="Peters L."/>
            <person name="Ovchinnikova G."/>
            <person name="Munk A.C."/>
            <person name="Detter J.C."/>
            <person name="Han C."/>
            <person name="Tapia R."/>
            <person name="Land M."/>
            <person name="Hauser L."/>
            <person name="Kyrpides N."/>
            <person name="Ivanova N."/>
            <person name="Pagani I."/>
            <person name="Ritalahtilisa K."/>
            <person name="Loeffler F."/>
            <person name="Woyke T."/>
        </authorList>
    </citation>
    <scope>NUCLEOTIDE SEQUENCE [LARGE SCALE GENOMIC DNA]</scope>
    <source>
        <strain evidence="3">ATCC BAA-1885 / DSM 22778 / Grapes</strain>
    </source>
</reference>
<evidence type="ECO:0000313" key="3">
    <source>
        <dbReference type="Proteomes" id="UP000005632"/>
    </source>
</evidence>
<feature type="transmembrane region" description="Helical" evidence="1">
    <location>
        <begin position="162"/>
        <end position="186"/>
    </location>
</feature>
<dbReference type="STRING" id="158190.SpiGrapes_1268"/>
<accession>G8QTB4</accession>
<evidence type="ECO:0000313" key="2">
    <source>
        <dbReference type="EMBL" id="AEV29081.1"/>
    </source>
</evidence>
<name>G8QTB4_SPHPG</name>
<keyword evidence="1" id="KW-0812">Transmembrane</keyword>
<protein>
    <submittedName>
        <fullName evidence="2">ABC-type transport system involved in multi-copper enzyme maturation, permease component</fullName>
    </submittedName>
</protein>
<evidence type="ECO:0000256" key="1">
    <source>
        <dbReference type="SAM" id="Phobius"/>
    </source>
</evidence>
<feature type="transmembrane region" description="Helical" evidence="1">
    <location>
        <begin position="76"/>
        <end position="96"/>
    </location>
</feature>
<dbReference type="PANTHER" id="PTHR43471">
    <property type="entry name" value="ABC TRANSPORTER PERMEASE"/>
    <property type="match status" value="1"/>
</dbReference>
<keyword evidence="1" id="KW-0472">Membrane</keyword>
<dbReference type="KEGG" id="sgp:SpiGrapes_1268"/>
<dbReference type="EMBL" id="CP003155">
    <property type="protein sequence ID" value="AEV29081.1"/>
    <property type="molecule type" value="Genomic_DNA"/>
</dbReference>
<dbReference type="GO" id="GO:0005886">
    <property type="term" value="C:plasma membrane"/>
    <property type="evidence" value="ECO:0007669"/>
    <property type="project" value="UniProtKB-SubCell"/>
</dbReference>
<dbReference type="AlphaFoldDB" id="G8QTB4"/>